<feature type="chain" id="PRO_5022209582" evidence="1">
    <location>
        <begin position="30"/>
        <end position="261"/>
    </location>
</feature>
<evidence type="ECO:0000313" key="3">
    <source>
        <dbReference type="Proteomes" id="UP000320762"/>
    </source>
</evidence>
<comment type="caution">
    <text evidence="2">The sequence shown here is derived from an EMBL/GenBank/DDBJ whole genome shotgun (WGS) entry which is preliminary data.</text>
</comment>
<gene>
    <name evidence="2" type="ORF">BD626DRAFT_516874</name>
</gene>
<feature type="signal peptide" evidence="1">
    <location>
        <begin position="1"/>
        <end position="29"/>
    </location>
</feature>
<evidence type="ECO:0000313" key="2">
    <source>
        <dbReference type="EMBL" id="TRM56930.1"/>
    </source>
</evidence>
<accession>A0A550BWK4</accession>
<dbReference type="Proteomes" id="UP000320762">
    <property type="component" value="Unassembled WGS sequence"/>
</dbReference>
<keyword evidence="3" id="KW-1185">Reference proteome</keyword>
<evidence type="ECO:0000256" key="1">
    <source>
        <dbReference type="SAM" id="SignalP"/>
    </source>
</evidence>
<reference evidence="2 3" key="1">
    <citation type="journal article" date="2019" name="New Phytol.">
        <title>Comparative genomics reveals unique wood-decay strategies and fruiting body development in the Schizophyllaceae.</title>
        <authorList>
            <person name="Almasi E."/>
            <person name="Sahu N."/>
            <person name="Krizsan K."/>
            <person name="Balint B."/>
            <person name="Kovacs G.M."/>
            <person name="Kiss B."/>
            <person name="Cseklye J."/>
            <person name="Drula E."/>
            <person name="Henrissat B."/>
            <person name="Nagy I."/>
            <person name="Chovatia M."/>
            <person name="Adam C."/>
            <person name="LaButti K."/>
            <person name="Lipzen A."/>
            <person name="Riley R."/>
            <person name="Grigoriev I.V."/>
            <person name="Nagy L.G."/>
        </authorList>
    </citation>
    <scope>NUCLEOTIDE SEQUENCE [LARGE SCALE GENOMIC DNA]</scope>
    <source>
        <strain evidence="2 3">NL-1724</strain>
    </source>
</reference>
<name>A0A550BWK4_9AGAR</name>
<dbReference type="EMBL" id="VDMD01000055">
    <property type="protein sequence ID" value="TRM56930.1"/>
    <property type="molecule type" value="Genomic_DNA"/>
</dbReference>
<dbReference type="AlphaFoldDB" id="A0A550BWK4"/>
<protein>
    <submittedName>
        <fullName evidence="2">Uncharacterized protein</fullName>
    </submittedName>
</protein>
<proteinExistence type="predicted"/>
<keyword evidence="1" id="KW-0732">Signal</keyword>
<sequence>MRQYKRGPRNLILQRIVLVLVAHCSSPSAMENRTTNISFVNVSLKDKPAAAQQPARQPGYARPTLATAAAAANRVSTTAASTYVRAPVPKLKKVLTKKPTATPRKPFVRPHNPFDESMPDHAMHCARCHRSYKKGDEHFFCLIPHVFDSIEYDALVEQFTRKGGEKALEAGRIKSAPCMYAACCKDAMISAAGDVHMPLDMHCYGFHTPFPEEVEDEILTAREAKRSAPQVMKCKIVGGKCVRECLKQTKFPDIIFTDDLD</sequence>
<organism evidence="2 3">
    <name type="scientific">Schizophyllum amplum</name>
    <dbReference type="NCBI Taxonomy" id="97359"/>
    <lineage>
        <taxon>Eukaryota</taxon>
        <taxon>Fungi</taxon>
        <taxon>Dikarya</taxon>
        <taxon>Basidiomycota</taxon>
        <taxon>Agaricomycotina</taxon>
        <taxon>Agaricomycetes</taxon>
        <taxon>Agaricomycetidae</taxon>
        <taxon>Agaricales</taxon>
        <taxon>Schizophyllaceae</taxon>
        <taxon>Schizophyllum</taxon>
    </lineage>
</organism>